<gene>
    <name evidence="1" type="ORF">ACI1P1_05600</name>
</gene>
<proteinExistence type="predicted"/>
<dbReference type="Proteomes" id="UP001631969">
    <property type="component" value="Unassembled WGS sequence"/>
</dbReference>
<name>A0ACC7NUR7_9BACL</name>
<keyword evidence="2" id="KW-1185">Reference proteome</keyword>
<evidence type="ECO:0000313" key="1">
    <source>
        <dbReference type="EMBL" id="MFM9327775.1"/>
    </source>
</evidence>
<sequence length="85" mass="9544">MKNEIIPTISKIIGSVLSIQPESITSCMNLSLVGLDSMKTIILIVALETKFEISFDDHELLYEHFNTLSKITKVVSTKLLDSEKF</sequence>
<comment type="caution">
    <text evidence="1">The sequence shown here is derived from an EMBL/GenBank/DDBJ whole genome shotgun (WGS) entry which is preliminary data.</text>
</comment>
<reference evidence="1" key="1">
    <citation type="submission" date="2024-12" db="EMBL/GenBank/DDBJ databases">
        <authorList>
            <person name="Wu N."/>
        </authorList>
    </citation>
    <scope>NUCLEOTIDE SEQUENCE</scope>
    <source>
        <strain evidence="1">P15</strain>
    </source>
</reference>
<dbReference type="EMBL" id="JBJURJ010000003">
    <property type="protein sequence ID" value="MFM9327775.1"/>
    <property type="molecule type" value="Genomic_DNA"/>
</dbReference>
<accession>A0ACC7NUR7</accession>
<organism evidence="1 2">
    <name type="scientific">Paenibacillus mesotrionivorans</name>
    <dbReference type="NCBI Taxonomy" id="3160968"/>
    <lineage>
        <taxon>Bacteria</taxon>
        <taxon>Bacillati</taxon>
        <taxon>Bacillota</taxon>
        <taxon>Bacilli</taxon>
        <taxon>Bacillales</taxon>
        <taxon>Paenibacillaceae</taxon>
        <taxon>Paenibacillus</taxon>
    </lineage>
</organism>
<evidence type="ECO:0000313" key="2">
    <source>
        <dbReference type="Proteomes" id="UP001631969"/>
    </source>
</evidence>
<protein>
    <submittedName>
        <fullName evidence="1">Acyl carrier protein</fullName>
    </submittedName>
</protein>